<keyword evidence="2 6" id="KW-0349">Heme</keyword>
<keyword evidence="10" id="KW-1185">Reference proteome</keyword>
<gene>
    <name evidence="9" type="ORF">H3H37_20965</name>
</gene>
<evidence type="ECO:0000256" key="2">
    <source>
        <dbReference type="ARBA" id="ARBA00022617"/>
    </source>
</evidence>
<keyword evidence="7" id="KW-0732">Signal</keyword>
<dbReference type="SUPFAM" id="SSF46626">
    <property type="entry name" value="Cytochrome c"/>
    <property type="match status" value="1"/>
</dbReference>
<dbReference type="InterPro" id="IPR036909">
    <property type="entry name" value="Cyt_c-like_dom_sf"/>
</dbReference>
<keyword evidence="4" id="KW-0249">Electron transport</keyword>
<dbReference type="EMBL" id="JACEZT010000017">
    <property type="protein sequence ID" value="MBA5639532.1"/>
    <property type="molecule type" value="Genomic_DNA"/>
</dbReference>
<dbReference type="GO" id="GO:0046872">
    <property type="term" value="F:metal ion binding"/>
    <property type="evidence" value="ECO:0007669"/>
    <property type="project" value="UniProtKB-KW"/>
</dbReference>
<name>A0A7W2EVS7_9BURK</name>
<evidence type="ECO:0000313" key="9">
    <source>
        <dbReference type="EMBL" id="MBA5639532.1"/>
    </source>
</evidence>
<keyword evidence="3 6" id="KW-0479">Metal-binding</keyword>
<evidence type="ECO:0000256" key="1">
    <source>
        <dbReference type="ARBA" id="ARBA00022448"/>
    </source>
</evidence>
<sequence>MKKLITALFCSAISLSAFASGNIEAGKALTEKYSCFACHGKDFNTPIDPSYPKLAGQHKDYLEHALTAYKRGDGANGRGNAIMGGQVKPLSNQDIKDLAAYLHSLPGTLVTPHR</sequence>
<dbReference type="PROSITE" id="PS51007">
    <property type="entry name" value="CYTC"/>
    <property type="match status" value="1"/>
</dbReference>
<keyword evidence="1" id="KW-0813">Transport</keyword>
<dbReference type="AlphaFoldDB" id="A0A7W2EVS7"/>
<feature type="chain" id="PRO_5031037210" evidence="7">
    <location>
        <begin position="20"/>
        <end position="114"/>
    </location>
</feature>
<dbReference type="Pfam" id="PF00034">
    <property type="entry name" value="Cytochrom_C"/>
    <property type="match status" value="1"/>
</dbReference>
<evidence type="ECO:0000259" key="8">
    <source>
        <dbReference type="PROSITE" id="PS51007"/>
    </source>
</evidence>
<dbReference type="PANTHER" id="PTHR33751">
    <property type="entry name" value="CBB3-TYPE CYTOCHROME C OXIDASE SUBUNIT FIXP"/>
    <property type="match status" value="1"/>
</dbReference>
<evidence type="ECO:0000313" key="10">
    <source>
        <dbReference type="Proteomes" id="UP000534388"/>
    </source>
</evidence>
<evidence type="ECO:0000256" key="6">
    <source>
        <dbReference type="PROSITE-ProRule" id="PRU00433"/>
    </source>
</evidence>
<keyword evidence="5 6" id="KW-0408">Iron</keyword>
<reference evidence="9 10" key="1">
    <citation type="submission" date="2020-07" db="EMBL/GenBank/DDBJ databases">
        <title>Novel species isolated from subtropical streams in China.</title>
        <authorList>
            <person name="Lu H."/>
        </authorList>
    </citation>
    <scope>NUCLEOTIDE SEQUENCE [LARGE SCALE GENOMIC DNA]</scope>
    <source>
        <strain evidence="9 10">LX20W</strain>
    </source>
</reference>
<feature type="signal peptide" evidence="7">
    <location>
        <begin position="1"/>
        <end position="19"/>
    </location>
</feature>
<dbReference type="InterPro" id="IPR009056">
    <property type="entry name" value="Cyt_c-like_dom"/>
</dbReference>
<dbReference type="GO" id="GO:0020037">
    <property type="term" value="F:heme binding"/>
    <property type="evidence" value="ECO:0007669"/>
    <property type="project" value="InterPro"/>
</dbReference>
<dbReference type="Gene3D" id="1.10.760.10">
    <property type="entry name" value="Cytochrome c-like domain"/>
    <property type="match status" value="1"/>
</dbReference>
<dbReference type="Proteomes" id="UP000534388">
    <property type="component" value="Unassembled WGS sequence"/>
</dbReference>
<protein>
    <submittedName>
        <fullName evidence="9">Cytochrome c</fullName>
    </submittedName>
</protein>
<dbReference type="GO" id="GO:0009055">
    <property type="term" value="F:electron transfer activity"/>
    <property type="evidence" value="ECO:0007669"/>
    <property type="project" value="InterPro"/>
</dbReference>
<proteinExistence type="predicted"/>
<dbReference type="PANTHER" id="PTHR33751:SF9">
    <property type="entry name" value="CYTOCHROME C4"/>
    <property type="match status" value="1"/>
</dbReference>
<organism evidence="9 10">
    <name type="scientific">Rugamonas brunnea</name>
    <dbReference type="NCBI Taxonomy" id="2758569"/>
    <lineage>
        <taxon>Bacteria</taxon>
        <taxon>Pseudomonadati</taxon>
        <taxon>Pseudomonadota</taxon>
        <taxon>Betaproteobacteria</taxon>
        <taxon>Burkholderiales</taxon>
        <taxon>Oxalobacteraceae</taxon>
        <taxon>Telluria group</taxon>
        <taxon>Rugamonas</taxon>
    </lineage>
</organism>
<accession>A0A7W2EVS7</accession>
<dbReference type="InterPro" id="IPR050597">
    <property type="entry name" value="Cytochrome_c_Oxidase_Subunit"/>
</dbReference>
<feature type="domain" description="Cytochrome c" evidence="8">
    <location>
        <begin position="21"/>
        <end position="106"/>
    </location>
</feature>
<comment type="caution">
    <text evidence="9">The sequence shown here is derived from an EMBL/GenBank/DDBJ whole genome shotgun (WGS) entry which is preliminary data.</text>
</comment>
<evidence type="ECO:0000256" key="5">
    <source>
        <dbReference type="ARBA" id="ARBA00023004"/>
    </source>
</evidence>
<evidence type="ECO:0000256" key="3">
    <source>
        <dbReference type="ARBA" id="ARBA00022723"/>
    </source>
</evidence>
<evidence type="ECO:0000256" key="4">
    <source>
        <dbReference type="ARBA" id="ARBA00022982"/>
    </source>
</evidence>
<dbReference type="RefSeq" id="WP_182166146.1">
    <property type="nucleotide sequence ID" value="NZ_JACEZT010000017.1"/>
</dbReference>
<evidence type="ECO:0000256" key="7">
    <source>
        <dbReference type="SAM" id="SignalP"/>
    </source>
</evidence>